<keyword evidence="2" id="KW-0378">Hydrolase</keyword>
<evidence type="ECO:0000313" key="2">
    <source>
        <dbReference type="EMBL" id="RKQ19325.1"/>
    </source>
</evidence>
<dbReference type="EMBL" id="RBZN01000004">
    <property type="protein sequence ID" value="RKQ19325.1"/>
    <property type="molecule type" value="Genomic_DNA"/>
</dbReference>
<dbReference type="InterPro" id="IPR029058">
    <property type="entry name" value="AB_hydrolase_fold"/>
</dbReference>
<dbReference type="InterPro" id="IPR050266">
    <property type="entry name" value="AB_hydrolase_sf"/>
</dbReference>
<evidence type="ECO:0000313" key="3">
    <source>
        <dbReference type="Proteomes" id="UP000272238"/>
    </source>
</evidence>
<gene>
    <name evidence="2" type="ORF">D8M03_02905</name>
</gene>
<dbReference type="PRINTS" id="PR00111">
    <property type="entry name" value="ABHYDROLASE"/>
</dbReference>
<dbReference type="InterPro" id="IPR000073">
    <property type="entry name" value="AB_hydrolase_1"/>
</dbReference>
<dbReference type="RefSeq" id="WP_121213174.1">
    <property type="nucleotide sequence ID" value="NZ_RBZN01000004.1"/>
</dbReference>
<dbReference type="OrthoDB" id="252464at2"/>
<dbReference type="PANTHER" id="PTHR43798">
    <property type="entry name" value="MONOACYLGLYCEROL LIPASE"/>
    <property type="match status" value="1"/>
</dbReference>
<dbReference type="AlphaFoldDB" id="A0A494Z9K3"/>
<dbReference type="SUPFAM" id="SSF53474">
    <property type="entry name" value="alpha/beta-Hydrolases"/>
    <property type="match status" value="1"/>
</dbReference>
<protein>
    <submittedName>
        <fullName evidence="2">Alpha/beta fold hydrolase</fullName>
    </submittedName>
</protein>
<dbReference type="Gene3D" id="3.40.50.1820">
    <property type="entry name" value="alpha/beta hydrolase"/>
    <property type="match status" value="1"/>
</dbReference>
<feature type="domain" description="AB hydrolase-1" evidence="1">
    <location>
        <begin position="12"/>
        <end position="209"/>
    </location>
</feature>
<dbReference type="GO" id="GO:0016787">
    <property type="term" value="F:hydrolase activity"/>
    <property type="evidence" value="ECO:0007669"/>
    <property type="project" value="UniProtKB-KW"/>
</dbReference>
<comment type="caution">
    <text evidence="2">The sequence shown here is derived from an EMBL/GenBank/DDBJ whole genome shotgun (WGS) entry which is preliminary data.</text>
</comment>
<dbReference type="Pfam" id="PF00561">
    <property type="entry name" value="Abhydrolase_1"/>
    <property type="match status" value="1"/>
</dbReference>
<evidence type="ECO:0000259" key="1">
    <source>
        <dbReference type="Pfam" id="PF00561"/>
    </source>
</evidence>
<reference evidence="2 3" key="1">
    <citation type="journal article" date="2016" name="Antonie Van Leeuwenhoek">
        <title>Lysinibacillus endophyticus sp. nov., an indole-3-acetic acid producing endophytic bacterium isolated from corn root (Zea mays cv. Xinken-5).</title>
        <authorList>
            <person name="Yu J."/>
            <person name="Guan X."/>
            <person name="Liu C."/>
            <person name="Xiang W."/>
            <person name="Yu Z."/>
            <person name="Liu X."/>
            <person name="Wang G."/>
        </authorList>
    </citation>
    <scope>NUCLEOTIDE SEQUENCE [LARGE SCALE GENOMIC DNA]</scope>
    <source>
        <strain evidence="2 3">DSM 100506</strain>
    </source>
</reference>
<name>A0A494Z9K3_9BACL</name>
<dbReference type="Proteomes" id="UP000272238">
    <property type="component" value="Unassembled WGS sequence"/>
</dbReference>
<organism evidence="2 3">
    <name type="scientific">Ureibacillus endophyticus</name>
    <dbReference type="NCBI Taxonomy" id="1978490"/>
    <lineage>
        <taxon>Bacteria</taxon>
        <taxon>Bacillati</taxon>
        <taxon>Bacillota</taxon>
        <taxon>Bacilli</taxon>
        <taxon>Bacillales</taxon>
        <taxon>Caryophanaceae</taxon>
        <taxon>Ureibacillus</taxon>
    </lineage>
</organism>
<accession>A0A494Z9K3</accession>
<proteinExistence type="predicted"/>
<sequence length="243" mass="27001">MLQYIRKGSGEVLVFIHGFLGAKEIFSEVFDELSSHYDCIAVDLPGHGESKVEKESYSVYDYVTAVADVLAHEGIKDATWLGHSMGGYIVLAAIEKGIAPINRAILAYSSDLADTDEQIKKRTNQQQEIADNGVEHFVNNVLGAFFGENPKVEHVNFARNIAYNASEEGLVMALETMKNRPNQHKLVEQVKFPVLVIEGSEDNVVKPIETSNPNVKKVKTKTGHLGMLEDSQTFIQTIREFMS</sequence>
<keyword evidence="3" id="KW-1185">Reference proteome</keyword>